<dbReference type="Pfam" id="PF01695">
    <property type="entry name" value="IstB_IS21"/>
    <property type="match status" value="1"/>
</dbReference>
<dbReference type="PANTHER" id="PTHR30050">
    <property type="entry name" value="CHROMOSOMAL REPLICATION INITIATOR PROTEIN DNAA"/>
    <property type="match status" value="1"/>
</dbReference>
<dbReference type="GO" id="GO:0006260">
    <property type="term" value="P:DNA replication"/>
    <property type="evidence" value="ECO:0007669"/>
    <property type="project" value="TreeGrafter"/>
</dbReference>
<evidence type="ECO:0000259" key="1">
    <source>
        <dbReference type="Pfam" id="PF01695"/>
    </source>
</evidence>
<dbReference type="PANTHER" id="PTHR30050:SF4">
    <property type="entry name" value="ATP-BINDING PROTEIN RV3427C IN INSERTION SEQUENCE-RELATED"/>
    <property type="match status" value="1"/>
</dbReference>
<protein>
    <recommendedName>
        <fullName evidence="1">IstB-like ATP-binding domain-containing protein</fullName>
    </recommendedName>
</protein>
<feature type="domain" description="IstB-like ATP-binding" evidence="1">
    <location>
        <begin position="23"/>
        <end position="171"/>
    </location>
</feature>
<dbReference type="Proteomes" id="UP000712673">
    <property type="component" value="Unassembled WGS sequence"/>
</dbReference>
<dbReference type="AlphaFoldDB" id="A0A937W1N8"/>
<dbReference type="SUPFAM" id="SSF52540">
    <property type="entry name" value="P-loop containing nucleoside triphosphate hydrolases"/>
    <property type="match status" value="1"/>
</dbReference>
<sequence>MAARPNTQPLPALSGEVEPHLIYLKLAFIVQHYTPLATQAAQHAWSHVDSLAKLLEGEVDVRRDRATKSRIRLARFPVIKTLEQFRWDWPTRINRLQVHNHFHLECIKAKANLILLGGVGLGKTWLACALGHQACREGYTVVSLRLPRLLQELPMAKGDGRYPKLRASLAKTA</sequence>
<comment type="caution">
    <text evidence="2">The sequence shown here is derived from an EMBL/GenBank/DDBJ whole genome shotgun (WGS) entry which is preliminary data.</text>
</comment>
<evidence type="ECO:0000313" key="2">
    <source>
        <dbReference type="EMBL" id="MBM3224558.1"/>
    </source>
</evidence>
<dbReference type="EMBL" id="VGLS01000353">
    <property type="protein sequence ID" value="MBM3224558.1"/>
    <property type="molecule type" value="Genomic_DNA"/>
</dbReference>
<dbReference type="InterPro" id="IPR002611">
    <property type="entry name" value="IstB_ATP-bd"/>
</dbReference>
<dbReference type="GO" id="GO:0005524">
    <property type="term" value="F:ATP binding"/>
    <property type="evidence" value="ECO:0007669"/>
    <property type="project" value="InterPro"/>
</dbReference>
<reference evidence="2" key="1">
    <citation type="submission" date="2019-03" db="EMBL/GenBank/DDBJ databases">
        <title>Lake Tanganyika Metagenome-Assembled Genomes (MAGs).</title>
        <authorList>
            <person name="Tran P."/>
        </authorList>
    </citation>
    <scope>NUCLEOTIDE SEQUENCE</scope>
    <source>
        <strain evidence="2">K_DeepCast_65m_m2_066</strain>
    </source>
</reference>
<organism evidence="2 3">
    <name type="scientific">Tectimicrobiota bacterium</name>
    <dbReference type="NCBI Taxonomy" id="2528274"/>
    <lineage>
        <taxon>Bacteria</taxon>
        <taxon>Pseudomonadati</taxon>
        <taxon>Nitrospinota/Tectimicrobiota group</taxon>
        <taxon>Candidatus Tectimicrobiota</taxon>
    </lineage>
</organism>
<gene>
    <name evidence="2" type="ORF">FJZ47_12250</name>
</gene>
<name>A0A937W1N8_UNCTE</name>
<dbReference type="InterPro" id="IPR027417">
    <property type="entry name" value="P-loop_NTPase"/>
</dbReference>
<dbReference type="Gene3D" id="3.40.50.300">
    <property type="entry name" value="P-loop containing nucleotide triphosphate hydrolases"/>
    <property type="match status" value="1"/>
</dbReference>
<accession>A0A937W1N8</accession>
<proteinExistence type="predicted"/>
<evidence type="ECO:0000313" key="3">
    <source>
        <dbReference type="Proteomes" id="UP000712673"/>
    </source>
</evidence>